<comment type="caution">
    <text evidence="1">The sequence shown here is derived from an EMBL/GenBank/DDBJ whole genome shotgun (WGS) entry which is preliminary data.</text>
</comment>
<proteinExistence type="predicted"/>
<dbReference type="EMBL" id="JBHTHM010000912">
    <property type="protein sequence ID" value="MFD0785637.1"/>
    <property type="molecule type" value="Genomic_DNA"/>
</dbReference>
<keyword evidence="2" id="KW-1185">Reference proteome</keyword>
<feature type="non-terminal residue" evidence="1">
    <location>
        <position position="1"/>
    </location>
</feature>
<reference evidence="2" key="1">
    <citation type="journal article" date="2019" name="Int. J. Syst. Evol. Microbiol.">
        <title>The Global Catalogue of Microorganisms (GCM) 10K type strain sequencing project: providing services to taxonomists for standard genome sequencing and annotation.</title>
        <authorList>
            <consortium name="The Broad Institute Genomics Platform"/>
            <consortium name="The Broad Institute Genome Sequencing Center for Infectious Disease"/>
            <person name="Wu L."/>
            <person name="Ma J."/>
        </authorList>
    </citation>
    <scope>NUCLEOTIDE SEQUENCE [LARGE SCALE GENOMIC DNA]</scope>
    <source>
        <strain evidence="2">JCM 32148</strain>
    </source>
</reference>
<name>A0ABW3A460_9ACTN</name>
<gene>
    <name evidence="1" type="ORF">ACFQZ8_17160</name>
</gene>
<protein>
    <submittedName>
        <fullName evidence="1">Uncharacterized protein</fullName>
    </submittedName>
</protein>
<evidence type="ECO:0000313" key="2">
    <source>
        <dbReference type="Proteomes" id="UP001597053"/>
    </source>
</evidence>
<accession>A0ABW3A460</accession>
<dbReference type="Proteomes" id="UP001597053">
    <property type="component" value="Unassembled WGS sequence"/>
</dbReference>
<organism evidence="1 2">
    <name type="scientific">Micromonospora azadirachtae</name>
    <dbReference type="NCBI Taxonomy" id="1970735"/>
    <lineage>
        <taxon>Bacteria</taxon>
        <taxon>Bacillati</taxon>
        <taxon>Actinomycetota</taxon>
        <taxon>Actinomycetes</taxon>
        <taxon>Micromonosporales</taxon>
        <taxon>Micromonosporaceae</taxon>
        <taxon>Micromonospora</taxon>
    </lineage>
</organism>
<evidence type="ECO:0000313" key="1">
    <source>
        <dbReference type="EMBL" id="MFD0785637.1"/>
    </source>
</evidence>
<sequence>RAGVPPTERPRIERELRELARRHEATAGLTDFRFHPGFPVDVRHNAKIDHGRLAAWAARTRTGGTPRRPRRSATA</sequence>